<evidence type="ECO:0000313" key="3">
    <source>
        <dbReference type="EMBL" id="QJR05828.1"/>
    </source>
</evidence>
<name>A0A084EEQ9_SPHYA</name>
<geneLocation type="plasmid" evidence="5">
    <name>p-a-sy</name>
</geneLocation>
<dbReference type="EMBL" id="CP053022">
    <property type="protein sequence ID" value="QJR05828.1"/>
    <property type="molecule type" value="Genomic_DNA"/>
</dbReference>
<dbReference type="AlphaFoldDB" id="A0A084EEQ9"/>
<keyword evidence="1" id="KW-1133">Transmembrane helix</keyword>
<keyword evidence="3" id="KW-0614">Plasmid</keyword>
<organism evidence="2 4">
    <name type="scientific">Sphingobium yanoikuyae</name>
    <name type="common">Sphingomonas yanoikuyae</name>
    <dbReference type="NCBI Taxonomy" id="13690"/>
    <lineage>
        <taxon>Bacteria</taxon>
        <taxon>Pseudomonadati</taxon>
        <taxon>Pseudomonadota</taxon>
        <taxon>Alphaproteobacteria</taxon>
        <taxon>Sphingomonadales</taxon>
        <taxon>Sphingomonadaceae</taxon>
        <taxon>Sphingobium</taxon>
    </lineage>
</organism>
<evidence type="ECO:0000313" key="4">
    <source>
        <dbReference type="Proteomes" id="UP000028534"/>
    </source>
</evidence>
<accession>A0A084EEQ9</accession>
<dbReference type="Proteomes" id="UP000502611">
    <property type="component" value="Plasmid p-A-Sy"/>
</dbReference>
<dbReference type="PATRIC" id="fig|13690.10.peg.4257"/>
<dbReference type="Proteomes" id="UP000028534">
    <property type="component" value="Unassembled WGS sequence"/>
</dbReference>
<keyword evidence="1" id="KW-0472">Membrane</keyword>
<dbReference type="RefSeq" id="WP_017503584.1">
    <property type="nucleotide sequence ID" value="NZ_CP053022.1"/>
</dbReference>
<feature type="transmembrane region" description="Helical" evidence="1">
    <location>
        <begin position="12"/>
        <end position="32"/>
    </location>
</feature>
<evidence type="ECO:0000313" key="2">
    <source>
        <dbReference type="EMBL" id="KEZ16451.1"/>
    </source>
</evidence>
<dbReference type="EMBL" id="JGVR01000033">
    <property type="protein sequence ID" value="KEZ16451.1"/>
    <property type="molecule type" value="Genomic_DNA"/>
</dbReference>
<gene>
    <name evidence="2" type="ORF">CP98_04141</name>
    <name evidence="3" type="ORF">HH800_26665</name>
</gene>
<evidence type="ECO:0000313" key="5">
    <source>
        <dbReference type="Proteomes" id="UP000502611"/>
    </source>
</evidence>
<proteinExistence type="predicted"/>
<geneLocation type="plasmid" evidence="3">
    <name>p-A-Sy</name>
</geneLocation>
<protein>
    <submittedName>
        <fullName evidence="2">Uncharacterized protein</fullName>
    </submittedName>
</protein>
<sequence>MAPDEKPSARRLGKAGAFIVGIIIAIFIVIFVGRNLWHGDELEQDQAVGNNVATEHTGPSYNQRL</sequence>
<keyword evidence="1" id="KW-0812">Transmembrane</keyword>
<reference evidence="2 4" key="1">
    <citation type="submission" date="2014-03" db="EMBL/GenBank/DDBJ databases">
        <title>Genome sequence of Sphingobium yanoikuyae B1.</title>
        <authorList>
            <person name="Gan H.M."/>
            <person name="Gan H.Y."/>
            <person name="Savka M.A."/>
        </authorList>
    </citation>
    <scope>NUCLEOTIDE SEQUENCE [LARGE SCALE GENOMIC DNA]</scope>
    <source>
        <strain evidence="2 4">B1</strain>
    </source>
</reference>
<evidence type="ECO:0000256" key="1">
    <source>
        <dbReference type="SAM" id="Phobius"/>
    </source>
</evidence>
<reference evidence="3 5" key="2">
    <citation type="submission" date="2020-04" db="EMBL/GenBank/DDBJ databases">
        <title>The Whole Genome Analysis of High salt-tolerant Sphingobium yanoikuyae YC-XJ2 with Aryl organophosphorus flame retardants (aryl-OPFRs)-degrading capacity and characteristics of Related phosphotriesterase.</title>
        <authorList>
            <person name="Li X."/>
        </authorList>
    </citation>
    <scope>NUCLEOTIDE SEQUENCE [LARGE SCALE GENOMIC DNA]</scope>
    <source>
        <strain evidence="3 5">YC-XJ2</strain>
        <plasmid evidence="3">p-A-Sy</plasmid>
        <plasmid evidence="5">p-a-sy</plasmid>
    </source>
</reference>